<gene>
    <name evidence="1" type="ORF">SAMN05216279_103123</name>
</gene>
<dbReference type="Gene3D" id="1.10.3230.30">
    <property type="entry name" value="Phage gp6-like head-tail connector protein"/>
    <property type="match status" value="1"/>
</dbReference>
<accession>A0A1G5MUK0</accession>
<dbReference type="CDD" id="cd08054">
    <property type="entry name" value="gp6"/>
    <property type="match status" value="1"/>
</dbReference>
<dbReference type="AlphaFoldDB" id="A0A1G5MUK0"/>
<dbReference type="NCBIfam" id="TIGR01560">
    <property type="entry name" value="put_DNA_pack"/>
    <property type="match status" value="1"/>
</dbReference>
<protein>
    <recommendedName>
        <fullName evidence="3">Phage gp6-like head-tail connector protein</fullName>
    </recommendedName>
</protein>
<sequence length="158" mass="16979">MSVISIELAMQHLLAEPEDQELVQALLDAAEDSASRFMQRRFYADQAALDAAVAEVPAAISSTRIRYEQAVAAAQAVVDPEDRQGARDRAAQAFADARAEVEMKACAMILNASIQAACLLILGHLFANREDVATGVTVAEIPMGSRHLLQPYRTGLGV</sequence>
<dbReference type="RefSeq" id="WP_074583581.1">
    <property type="nucleotide sequence ID" value="NZ_FMWB01000003.1"/>
</dbReference>
<organism evidence="1 2">
    <name type="scientific">Pseudomonas oryzihabitans</name>
    <dbReference type="NCBI Taxonomy" id="47885"/>
    <lineage>
        <taxon>Bacteria</taxon>
        <taxon>Pseudomonadati</taxon>
        <taxon>Pseudomonadota</taxon>
        <taxon>Gammaproteobacteria</taxon>
        <taxon>Pseudomonadales</taxon>
        <taxon>Pseudomonadaceae</taxon>
        <taxon>Pseudomonas</taxon>
    </lineage>
</organism>
<evidence type="ECO:0000313" key="1">
    <source>
        <dbReference type="EMBL" id="SCZ28773.1"/>
    </source>
</evidence>
<reference evidence="2" key="1">
    <citation type="submission" date="2016-10" db="EMBL/GenBank/DDBJ databases">
        <authorList>
            <person name="de Groot N.N."/>
        </authorList>
    </citation>
    <scope>NUCLEOTIDE SEQUENCE [LARGE SCALE GENOMIC DNA]</scope>
    <source>
        <strain evidence="2">DSM 15758</strain>
    </source>
</reference>
<name>A0A1G5MUK0_9PSED</name>
<proteinExistence type="predicted"/>
<dbReference type="Proteomes" id="UP000183046">
    <property type="component" value="Unassembled WGS sequence"/>
</dbReference>
<comment type="caution">
    <text evidence="1">The sequence shown here is derived from an EMBL/GenBank/DDBJ whole genome shotgun (WGS) entry which is preliminary data.</text>
</comment>
<dbReference type="OrthoDB" id="8452319at2"/>
<evidence type="ECO:0000313" key="2">
    <source>
        <dbReference type="Proteomes" id="UP000183046"/>
    </source>
</evidence>
<dbReference type="InterPro" id="IPR006450">
    <property type="entry name" value="Phage_HK97_gp6-like"/>
</dbReference>
<evidence type="ECO:0008006" key="3">
    <source>
        <dbReference type="Google" id="ProtNLM"/>
    </source>
</evidence>
<dbReference type="EMBL" id="FMWB01000003">
    <property type="protein sequence ID" value="SCZ28773.1"/>
    <property type="molecule type" value="Genomic_DNA"/>
</dbReference>